<feature type="region of interest" description="Disordered" evidence="1">
    <location>
        <begin position="158"/>
        <end position="191"/>
    </location>
</feature>
<sequence>MRSGDAPAAASGRDQPTGYRYWSFWLRDPDDADDGTAWRYATEGPGTLRPADGTVLGFRFGIGTGAGGAEQPRGEETFASVCDSETPGEGERRVALVLDFGTPGEAPAGEVPPPPATACAVVADGATAAEALASVADPLRYDRSGLLCAVRGYPERGCGEQASVAPEDSPAAEEDDGDDGAGTGTGGDGVPGGTGLWFGIAAVAVLAAAALGRGRRRDR</sequence>
<keyword evidence="4" id="KW-1185">Reference proteome</keyword>
<dbReference type="InterPro" id="IPR047703">
    <property type="entry name" value="SCO2322-like"/>
</dbReference>
<dbReference type="NCBIfam" id="NF040672">
    <property type="entry name" value="SCO2322_fam"/>
    <property type="match status" value="1"/>
</dbReference>
<evidence type="ECO:0000256" key="1">
    <source>
        <dbReference type="SAM" id="MobiDB-lite"/>
    </source>
</evidence>
<comment type="caution">
    <text evidence="3">The sequence shown here is derived from an EMBL/GenBank/DDBJ whole genome shotgun (WGS) entry which is preliminary data.</text>
</comment>
<evidence type="ECO:0000256" key="2">
    <source>
        <dbReference type="SAM" id="Phobius"/>
    </source>
</evidence>
<keyword evidence="2" id="KW-1133">Transmembrane helix</keyword>
<organism evidence="3 4">
    <name type="scientific">Streptomyces lonarensis</name>
    <dbReference type="NCBI Taxonomy" id="700599"/>
    <lineage>
        <taxon>Bacteria</taxon>
        <taxon>Bacillati</taxon>
        <taxon>Actinomycetota</taxon>
        <taxon>Actinomycetes</taxon>
        <taxon>Kitasatosporales</taxon>
        <taxon>Streptomycetaceae</taxon>
        <taxon>Streptomyces</taxon>
    </lineage>
</organism>
<evidence type="ECO:0000313" key="3">
    <source>
        <dbReference type="EMBL" id="NJQ08312.1"/>
    </source>
</evidence>
<dbReference type="AlphaFoldDB" id="A0A7X6D527"/>
<evidence type="ECO:0000313" key="4">
    <source>
        <dbReference type="Proteomes" id="UP000578686"/>
    </source>
</evidence>
<reference evidence="3 4" key="1">
    <citation type="submission" date="2020-03" db="EMBL/GenBank/DDBJ databases">
        <title>Draft genome of Streptomyces sp. ventii, isolated from the Axial Seamount in the Pacific Ocean, and resequencing of the two type strains Streptomyces lonarensis strain NCL 716 and Streptomyces bohaiensis strain 11A07.</title>
        <authorList>
            <person name="Loughran R.M."/>
            <person name="Pfannmuller K.M."/>
            <person name="Wasson B.J."/>
            <person name="Deadmond M.C."/>
            <person name="Paddock B.E."/>
            <person name="Koyack M.J."/>
            <person name="Gallegos D.A."/>
            <person name="Mitchell E.A."/>
            <person name="Ushijima B."/>
            <person name="Saw J.H."/>
            <person name="Mcphail K.L."/>
            <person name="Videau P."/>
        </authorList>
    </citation>
    <scope>NUCLEOTIDE SEQUENCE [LARGE SCALE GENOMIC DNA]</scope>
    <source>
        <strain evidence="3 4">NCL716</strain>
    </source>
</reference>
<protein>
    <recommendedName>
        <fullName evidence="5">MYXO-CTERM domain-containing protein</fullName>
    </recommendedName>
</protein>
<dbReference type="EMBL" id="JAAVJD010000279">
    <property type="protein sequence ID" value="NJQ08312.1"/>
    <property type="molecule type" value="Genomic_DNA"/>
</dbReference>
<feature type="compositionally biased region" description="Acidic residues" evidence="1">
    <location>
        <begin position="170"/>
        <end position="179"/>
    </location>
</feature>
<gene>
    <name evidence="3" type="ORF">HCN56_22700</name>
</gene>
<keyword evidence="2" id="KW-0812">Transmembrane</keyword>
<feature type="transmembrane region" description="Helical" evidence="2">
    <location>
        <begin position="195"/>
        <end position="212"/>
    </location>
</feature>
<evidence type="ECO:0008006" key="5">
    <source>
        <dbReference type="Google" id="ProtNLM"/>
    </source>
</evidence>
<feature type="compositionally biased region" description="Gly residues" evidence="1">
    <location>
        <begin position="180"/>
        <end position="191"/>
    </location>
</feature>
<accession>A0A7X6D527</accession>
<proteinExistence type="predicted"/>
<name>A0A7X6D527_9ACTN</name>
<keyword evidence="2" id="KW-0472">Membrane</keyword>
<dbReference type="Proteomes" id="UP000578686">
    <property type="component" value="Unassembled WGS sequence"/>
</dbReference>